<accession>Q4RNJ7</accession>
<evidence type="ECO:0000313" key="3">
    <source>
        <dbReference type="EMBL" id="CAG10035.1"/>
    </source>
</evidence>
<dbReference type="InterPro" id="IPR029779">
    <property type="entry name" value="Rmp24-like"/>
</dbReference>
<organism evidence="3">
    <name type="scientific">Tetraodon nigroviridis</name>
    <name type="common">Spotted green pufferfish</name>
    <name type="synonym">Chelonodon nigroviridis</name>
    <dbReference type="NCBI Taxonomy" id="99883"/>
    <lineage>
        <taxon>Eukaryota</taxon>
        <taxon>Metazoa</taxon>
        <taxon>Chordata</taxon>
        <taxon>Craniata</taxon>
        <taxon>Vertebrata</taxon>
        <taxon>Euteleostomi</taxon>
        <taxon>Actinopterygii</taxon>
        <taxon>Neopterygii</taxon>
        <taxon>Teleostei</taxon>
        <taxon>Neoteleostei</taxon>
        <taxon>Acanthomorphata</taxon>
        <taxon>Eupercaria</taxon>
        <taxon>Tetraodontiformes</taxon>
        <taxon>Tetradontoidea</taxon>
        <taxon>Tetraodontidae</taxon>
        <taxon>Tetraodon</taxon>
    </lineage>
</organism>
<reference evidence="3" key="2">
    <citation type="submission" date="2004-02" db="EMBL/GenBank/DDBJ databases">
        <authorList>
            <consortium name="Genoscope"/>
            <consortium name="Whitehead Institute Centre for Genome Research"/>
        </authorList>
    </citation>
    <scope>NUCLEOTIDE SEQUENCE</scope>
</reference>
<dbReference type="KEGG" id="tng:GSTEN00031521G001"/>
<gene>
    <name evidence="3" type="ORF">GSTENG00031521001</name>
</gene>
<dbReference type="OrthoDB" id="10049098at2759"/>
<dbReference type="PANTHER" id="PTHR31402">
    <property type="entry name" value="UPF0711 PROTEIN C18ORF21"/>
    <property type="match status" value="1"/>
</dbReference>
<dbReference type="EMBL" id="CAAE01015012">
    <property type="protein sequence ID" value="CAG10035.1"/>
    <property type="molecule type" value="Genomic_DNA"/>
</dbReference>
<dbReference type="Pfam" id="PF15719">
    <property type="entry name" value="Rmp24-like"/>
    <property type="match status" value="1"/>
</dbReference>
<feature type="compositionally biased region" description="Polar residues" evidence="2">
    <location>
        <begin position="42"/>
        <end position="55"/>
    </location>
</feature>
<feature type="compositionally biased region" description="Low complexity" evidence="2">
    <location>
        <begin position="69"/>
        <end position="88"/>
    </location>
</feature>
<comment type="caution">
    <text evidence="3">The sequence shown here is derived from an EMBL/GenBank/DDBJ whole genome shotgun (WGS) entry which is preliminary data.</text>
</comment>
<protein>
    <submittedName>
        <fullName evidence="3">(spotted green pufferfish) hypothetical protein</fullName>
    </submittedName>
</protein>
<evidence type="ECO:0000256" key="1">
    <source>
        <dbReference type="ARBA" id="ARBA00006160"/>
    </source>
</evidence>
<feature type="region of interest" description="Disordered" evidence="2">
    <location>
        <begin position="13"/>
        <end position="91"/>
    </location>
</feature>
<comment type="similarity">
    <text evidence="1">Belongs to the UPF0711 family.</text>
</comment>
<sequence>MAAFVSMATCHTCNVTSRHKGSNRAFMASLSTPGSASKHPKTPQSTGRAKSNTPRTPGRDKTPVQTPRSSSSTPGSGSSSSKPPSKTKNWVVQRLTKILMRDDTQDNKKGGLKDFLSSL</sequence>
<dbReference type="PANTHER" id="PTHR31402:SF2">
    <property type="entry name" value="UPF0711 PROTEIN C18ORF21"/>
    <property type="match status" value="1"/>
</dbReference>
<reference evidence="3" key="1">
    <citation type="journal article" date="2004" name="Nature">
        <title>Genome duplication in the teleost fish Tetraodon nigroviridis reveals the early vertebrate proto-karyotype.</title>
        <authorList>
            <person name="Jaillon O."/>
            <person name="Aury J.-M."/>
            <person name="Brunet F."/>
            <person name="Petit J.-L."/>
            <person name="Stange-Thomann N."/>
            <person name="Mauceli E."/>
            <person name="Bouneau L."/>
            <person name="Fischer C."/>
            <person name="Ozouf-Costaz C."/>
            <person name="Bernot A."/>
            <person name="Nicaud S."/>
            <person name="Jaffe D."/>
            <person name="Fisher S."/>
            <person name="Lutfalla G."/>
            <person name="Dossat C."/>
            <person name="Segurens B."/>
            <person name="Dasilva C."/>
            <person name="Salanoubat M."/>
            <person name="Levy M."/>
            <person name="Boudet N."/>
            <person name="Castellano S."/>
            <person name="Anthouard V."/>
            <person name="Jubin C."/>
            <person name="Castelli V."/>
            <person name="Katinka M."/>
            <person name="Vacherie B."/>
            <person name="Biemont C."/>
            <person name="Skalli Z."/>
            <person name="Cattolico L."/>
            <person name="Poulain J."/>
            <person name="De Berardinis V."/>
            <person name="Cruaud C."/>
            <person name="Duprat S."/>
            <person name="Brottier P."/>
            <person name="Coutanceau J.-P."/>
            <person name="Gouzy J."/>
            <person name="Parra G."/>
            <person name="Lardier G."/>
            <person name="Chapple C."/>
            <person name="McKernan K.J."/>
            <person name="McEwan P."/>
            <person name="Bosak S."/>
            <person name="Kellis M."/>
            <person name="Volff J.-N."/>
            <person name="Guigo R."/>
            <person name="Zody M.C."/>
            <person name="Mesirov J."/>
            <person name="Lindblad-Toh K."/>
            <person name="Birren B."/>
            <person name="Nusbaum C."/>
            <person name="Kahn D."/>
            <person name="Robinson-Rechavi M."/>
            <person name="Laudet V."/>
            <person name="Schachter V."/>
            <person name="Quetier F."/>
            <person name="Saurin W."/>
            <person name="Scarpelli C."/>
            <person name="Wincker P."/>
            <person name="Lander E.S."/>
            <person name="Weissenbach J."/>
            <person name="Roest Crollius H."/>
        </authorList>
    </citation>
    <scope>NUCLEOTIDE SEQUENCE [LARGE SCALE GENOMIC DNA]</scope>
</reference>
<proteinExistence type="inferred from homology"/>
<evidence type="ECO:0000256" key="2">
    <source>
        <dbReference type="SAM" id="MobiDB-lite"/>
    </source>
</evidence>
<name>Q4RNJ7_TETNG</name>
<dbReference type="AlphaFoldDB" id="Q4RNJ7"/>